<accession>X1UIZ5</accession>
<dbReference type="InterPro" id="IPR012337">
    <property type="entry name" value="RNaseH-like_sf"/>
</dbReference>
<reference evidence="2" key="1">
    <citation type="journal article" date="2014" name="Front. Microbiol.">
        <title>High frequency of phylogenetically diverse reductive dehalogenase-homologous genes in deep subseafloor sedimentary metagenomes.</title>
        <authorList>
            <person name="Kawai M."/>
            <person name="Futagami T."/>
            <person name="Toyoda A."/>
            <person name="Takaki Y."/>
            <person name="Nishi S."/>
            <person name="Hori S."/>
            <person name="Arai W."/>
            <person name="Tsubouchi T."/>
            <person name="Morono Y."/>
            <person name="Uchiyama I."/>
            <person name="Ito T."/>
            <person name="Fujiyama A."/>
            <person name="Inagaki F."/>
            <person name="Takami H."/>
        </authorList>
    </citation>
    <scope>NUCLEOTIDE SEQUENCE</scope>
    <source>
        <strain evidence="2">Expedition CK06-06</strain>
    </source>
</reference>
<dbReference type="EMBL" id="BARW01031483">
    <property type="protein sequence ID" value="GAJ03542.1"/>
    <property type="molecule type" value="Genomic_DNA"/>
</dbReference>
<sequence length="245" mass="28578">DSDWSKVQEGIEVKLVNSPNGRETFVLCRSAYRREKEKAIHERFAERIEAGLSKLDKELKRTRKKRDRAVLERRIGRLLGKNSRAAGGFKIEVVEDKTCPASLQLRWRRIEAWRQWSSLSEGCYLLRTNLTEQSPEKLWQTYMQLTDVEAVFRTGKSDLKIRPIWHQLEHRVQGHILFSFLAYALWKTLQIWMERSGLGRGVRTVIEEFARLKANDVILKTSAGREIKLCCITQPDAAQRALLDR</sequence>
<evidence type="ECO:0000256" key="1">
    <source>
        <dbReference type="SAM" id="Coils"/>
    </source>
</evidence>
<gene>
    <name evidence="2" type="ORF">S12H4_50066</name>
</gene>
<evidence type="ECO:0000313" key="2">
    <source>
        <dbReference type="EMBL" id="GAJ03542.1"/>
    </source>
</evidence>
<dbReference type="AlphaFoldDB" id="X1UIZ5"/>
<evidence type="ECO:0008006" key="3">
    <source>
        <dbReference type="Google" id="ProtNLM"/>
    </source>
</evidence>
<keyword evidence="1" id="KW-0175">Coiled coil</keyword>
<proteinExistence type="predicted"/>
<dbReference type="SUPFAM" id="SSF53098">
    <property type="entry name" value="Ribonuclease H-like"/>
    <property type="match status" value="1"/>
</dbReference>
<organism evidence="2">
    <name type="scientific">marine sediment metagenome</name>
    <dbReference type="NCBI Taxonomy" id="412755"/>
    <lineage>
        <taxon>unclassified sequences</taxon>
        <taxon>metagenomes</taxon>
        <taxon>ecological metagenomes</taxon>
    </lineage>
</organism>
<feature type="non-terminal residue" evidence="2">
    <location>
        <position position="245"/>
    </location>
</feature>
<feature type="coiled-coil region" evidence="1">
    <location>
        <begin position="45"/>
        <end position="72"/>
    </location>
</feature>
<name>X1UIZ5_9ZZZZ</name>
<comment type="caution">
    <text evidence="2">The sequence shown here is derived from an EMBL/GenBank/DDBJ whole genome shotgun (WGS) entry which is preliminary data.</text>
</comment>
<feature type="non-terminal residue" evidence="2">
    <location>
        <position position="1"/>
    </location>
</feature>
<protein>
    <recommendedName>
        <fullName evidence="3">Transposase IS4-like domain-containing protein</fullName>
    </recommendedName>
</protein>